<protein>
    <submittedName>
        <fullName evidence="2">Acetylornithine deacetylase</fullName>
    </submittedName>
</protein>
<dbReference type="SUPFAM" id="SSF53187">
    <property type="entry name" value="Zn-dependent exopeptidases"/>
    <property type="match status" value="1"/>
</dbReference>
<evidence type="ECO:0000313" key="1">
    <source>
        <dbReference type="EMBL" id="RMS22750.1"/>
    </source>
</evidence>
<dbReference type="AlphaFoldDB" id="A0A3M5JRF7"/>
<dbReference type="Proteomes" id="UP000278180">
    <property type="component" value="Unassembled WGS sequence"/>
</dbReference>
<sequence>MAWEHIKVRFARIIVKTGPREPSMAHKVDEYCEVSKLQQCVELYAGLIEDWANIQSTAAAQHTKEPLI</sequence>
<name>A0A3M5JRF7_PSESS</name>
<dbReference type="Proteomes" id="UP000269801">
    <property type="component" value="Unassembled WGS sequence"/>
</dbReference>
<proteinExistence type="predicted"/>
<evidence type="ECO:0000313" key="4">
    <source>
        <dbReference type="Proteomes" id="UP000278180"/>
    </source>
</evidence>
<evidence type="ECO:0000313" key="3">
    <source>
        <dbReference type="Proteomes" id="UP000269801"/>
    </source>
</evidence>
<reference evidence="3 4" key="1">
    <citation type="submission" date="2018-08" db="EMBL/GenBank/DDBJ databases">
        <title>Recombination of ecologically and evolutionarily significant loci maintains genetic cohesion in the Pseudomonas syringae species complex.</title>
        <authorList>
            <person name="Dillon M."/>
            <person name="Thakur S."/>
            <person name="Almeida R.N.D."/>
            <person name="Weir B.S."/>
            <person name="Guttman D.S."/>
        </authorList>
    </citation>
    <scope>NUCLEOTIDE SEQUENCE [LARGE SCALE GENOMIC DNA]</scope>
    <source>
        <strain evidence="2 4">ICMP 13684</strain>
        <strain evidence="1 3">ICMP 13685</strain>
    </source>
</reference>
<evidence type="ECO:0000313" key="2">
    <source>
        <dbReference type="EMBL" id="RMT25146.1"/>
    </source>
</evidence>
<organism evidence="2 4">
    <name type="scientific">Pseudomonas savastanoi</name>
    <name type="common">Pseudomonas syringae pv. savastanoi</name>
    <dbReference type="NCBI Taxonomy" id="29438"/>
    <lineage>
        <taxon>Bacteria</taxon>
        <taxon>Pseudomonadati</taxon>
        <taxon>Pseudomonadota</taxon>
        <taxon>Gammaproteobacteria</taxon>
        <taxon>Pseudomonadales</taxon>
        <taxon>Pseudomonadaceae</taxon>
        <taxon>Pseudomonas</taxon>
    </lineage>
</organism>
<dbReference type="EMBL" id="RBTE01000360">
    <property type="protein sequence ID" value="RMT25146.1"/>
    <property type="molecule type" value="Genomic_DNA"/>
</dbReference>
<accession>A0A3M5JRF7</accession>
<gene>
    <name evidence="2" type="ORF">ALP51_04939</name>
    <name evidence="1" type="ORF">ALP70_04343</name>
</gene>
<comment type="caution">
    <text evidence="2">The sequence shown here is derived from an EMBL/GenBank/DDBJ whole genome shotgun (WGS) entry which is preliminary data.</text>
</comment>
<feature type="non-terminal residue" evidence="2">
    <location>
        <position position="68"/>
    </location>
</feature>
<dbReference type="EMBL" id="RBSL01000358">
    <property type="protein sequence ID" value="RMS22750.1"/>
    <property type="molecule type" value="Genomic_DNA"/>
</dbReference>
<dbReference type="Gene3D" id="3.40.630.10">
    <property type="entry name" value="Zn peptidases"/>
    <property type="match status" value="1"/>
</dbReference>